<proteinExistence type="predicted"/>
<dbReference type="Proteomes" id="UP000066480">
    <property type="component" value="Chromosome"/>
</dbReference>
<keyword evidence="2" id="KW-1185">Reference proteome</keyword>
<dbReference type="Pfam" id="PF13814">
    <property type="entry name" value="Replic_Relax"/>
    <property type="match status" value="1"/>
</dbReference>
<evidence type="ECO:0000313" key="2">
    <source>
        <dbReference type="Proteomes" id="UP000066480"/>
    </source>
</evidence>
<organism evidence="1 2">
    <name type="scientific">Luteipulveratus mongoliensis</name>
    <dbReference type="NCBI Taxonomy" id="571913"/>
    <lineage>
        <taxon>Bacteria</taxon>
        <taxon>Bacillati</taxon>
        <taxon>Actinomycetota</taxon>
        <taxon>Actinomycetes</taxon>
        <taxon>Micrococcales</taxon>
        <taxon>Dermacoccaceae</taxon>
        <taxon>Luteipulveratus</taxon>
    </lineage>
</organism>
<reference evidence="1 2" key="1">
    <citation type="submission" date="2015-03" db="EMBL/GenBank/DDBJ databases">
        <title>Luteipulveratus halotolerans sp. nov., a novel actinobacterium (Dermacoccaceae) from Sarawak, Malaysia.</title>
        <authorList>
            <person name="Juboi H."/>
            <person name="Basik A."/>
            <person name="Shamsul S.S."/>
            <person name="Arnold P."/>
            <person name="Schmitt E.K."/>
            <person name="Sanglier J.-J."/>
            <person name="Yeo T."/>
        </authorList>
    </citation>
    <scope>NUCLEOTIDE SEQUENCE [LARGE SCALE GENOMIC DNA]</scope>
    <source>
        <strain evidence="1 2">MN07-A0370</strain>
    </source>
</reference>
<dbReference type="KEGG" id="lmoi:VV02_23985"/>
<dbReference type="InterPro" id="IPR025855">
    <property type="entry name" value="Replic_Relax"/>
</dbReference>
<sequence>MLEHRFQTSRQIAQFHFADHANVATSERVARRALARLEREQLIRAVDGRRVGGLTAGSAISTWHLTGAGYRVLTGRSDRYRRHDPTTRFLKHTLAIADAHLIVLAVARNMHATADVAIEGAASRNYPGLGGERQQLQPDLAAVIRGQDTEGVFEDRWFIEVDLGTESIPTLVAKCEAYETYRRSGLEQADTGGSFPLVLWIFDSERAASRVLALTGRVHRLGRLDPLLFRFATAESLQQTLSTGGAL</sequence>
<dbReference type="AlphaFoldDB" id="A0A0K1JRB3"/>
<dbReference type="EMBL" id="CP011112">
    <property type="protein sequence ID" value="AKU19264.1"/>
    <property type="molecule type" value="Genomic_DNA"/>
</dbReference>
<protein>
    <recommendedName>
        <fullName evidence="3">Replication-relaxation</fullName>
    </recommendedName>
</protein>
<name>A0A0K1JRB3_9MICO</name>
<gene>
    <name evidence="1" type="ORF">VV02_23985</name>
</gene>
<accession>A0A0K1JRB3</accession>
<evidence type="ECO:0000313" key="1">
    <source>
        <dbReference type="EMBL" id="AKU19264.1"/>
    </source>
</evidence>
<evidence type="ECO:0008006" key="3">
    <source>
        <dbReference type="Google" id="ProtNLM"/>
    </source>
</evidence>